<keyword evidence="1" id="KW-0805">Transcription regulation</keyword>
<dbReference type="CDD" id="cd06529">
    <property type="entry name" value="S24_LexA-like"/>
    <property type="match status" value="1"/>
</dbReference>
<evidence type="ECO:0000256" key="3">
    <source>
        <dbReference type="ARBA" id="ARBA00023163"/>
    </source>
</evidence>
<dbReference type="PANTHER" id="PTHR40661">
    <property type="match status" value="1"/>
</dbReference>
<evidence type="ECO:0000313" key="8">
    <source>
        <dbReference type="Proteomes" id="UP000277236"/>
    </source>
</evidence>
<dbReference type="PANTHER" id="PTHR40661:SF2">
    <property type="entry name" value="HTH-TYPE TRANSCRIPTIONAL REGULATOR PRTR"/>
    <property type="match status" value="1"/>
</dbReference>
<evidence type="ECO:0000256" key="4">
    <source>
        <dbReference type="SAM" id="MobiDB-lite"/>
    </source>
</evidence>
<dbReference type="Pfam" id="PF00717">
    <property type="entry name" value="Peptidase_S24"/>
    <property type="match status" value="1"/>
</dbReference>
<dbReference type="SUPFAM" id="SSF51306">
    <property type="entry name" value="LexA/Signal peptidase"/>
    <property type="match status" value="1"/>
</dbReference>
<dbReference type="InterPro" id="IPR015927">
    <property type="entry name" value="Peptidase_S24_S26A/B/C"/>
</dbReference>
<dbReference type="InterPro" id="IPR001387">
    <property type="entry name" value="Cro/C1-type_HTH"/>
</dbReference>
<sequence length="243" mass="27583">MNTSGDRLRILLRECHLSATDFAANRKVTPQHVNNWFKRGVPMARLEEVAELLTVNARWLRTGEGPKHPTDSANENNGGDTPITLHQGRSLLRGDVEIQIYKEIESTNSIGKTVLAEAPGQKIRLPMHVLQTMNIDPKNTMCVAMIGNSMADKIQDGSLLGVNRDLTQVIDGEMYALEHGGILRVRYLYRLPNGGLRLRSHNNSEYPDELFSAEEIERENIRILGWIFWWSTLNSRRNAMLLR</sequence>
<comment type="caution">
    <text evidence="7">The sequence shown here is derived from an EMBL/GenBank/DDBJ whole genome shotgun (WGS) entry which is preliminary data.</text>
</comment>
<dbReference type="InterPro" id="IPR039418">
    <property type="entry name" value="LexA-like"/>
</dbReference>
<evidence type="ECO:0000256" key="1">
    <source>
        <dbReference type="ARBA" id="ARBA00023015"/>
    </source>
</evidence>
<evidence type="ECO:0000313" key="9">
    <source>
        <dbReference type="Proteomes" id="UP000278332"/>
    </source>
</evidence>
<dbReference type="GO" id="GO:0003677">
    <property type="term" value="F:DNA binding"/>
    <property type="evidence" value="ECO:0007669"/>
    <property type="project" value="UniProtKB-KW"/>
</dbReference>
<evidence type="ECO:0000313" key="7">
    <source>
        <dbReference type="EMBL" id="RMR61006.1"/>
    </source>
</evidence>
<dbReference type="Gene3D" id="1.10.260.40">
    <property type="entry name" value="lambda repressor-like DNA-binding domains"/>
    <property type="match status" value="1"/>
</dbReference>
<keyword evidence="2" id="KW-0238">DNA-binding</keyword>
<dbReference type="GeneID" id="93661172"/>
<keyword evidence="3" id="KW-0804">Transcription</keyword>
<dbReference type="CDD" id="cd00093">
    <property type="entry name" value="HTH_XRE"/>
    <property type="match status" value="1"/>
</dbReference>
<reference evidence="8 9" key="1">
    <citation type="submission" date="2018-08" db="EMBL/GenBank/DDBJ databases">
        <title>Recombination of ecologically and evolutionarily significant loci maintains genetic cohesion in the Pseudomonas syringae species complex.</title>
        <authorList>
            <person name="Dillon M."/>
            <person name="Thakur S."/>
            <person name="Almeida R.N.D."/>
            <person name="Weir B.S."/>
            <person name="Guttman D.S."/>
        </authorList>
    </citation>
    <scope>NUCLEOTIDE SEQUENCE [LARGE SCALE GENOMIC DNA]</scope>
    <source>
        <strain evidence="6 8">ICMP 3353</strain>
        <strain evidence="7 9">ICMP 6917</strain>
    </source>
</reference>
<evidence type="ECO:0000259" key="5">
    <source>
        <dbReference type="Pfam" id="PF00717"/>
    </source>
</evidence>
<dbReference type="Proteomes" id="UP000278332">
    <property type="component" value="Unassembled WGS sequence"/>
</dbReference>
<name>A0A3M4WAC5_PSECI</name>
<evidence type="ECO:0000256" key="2">
    <source>
        <dbReference type="ARBA" id="ARBA00023125"/>
    </source>
</evidence>
<dbReference type="EMBL" id="RBRY01000037">
    <property type="protein sequence ID" value="RMR61006.1"/>
    <property type="molecule type" value="Genomic_DNA"/>
</dbReference>
<dbReference type="Gene3D" id="2.10.109.10">
    <property type="entry name" value="Umud Fragment, subunit A"/>
    <property type="match status" value="1"/>
</dbReference>
<feature type="region of interest" description="Disordered" evidence="4">
    <location>
        <begin position="62"/>
        <end position="81"/>
    </location>
</feature>
<dbReference type="EMBL" id="RBRE01000001">
    <property type="protein sequence ID" value="RMQ51296.1"/>
    <property type="molecule type" value="Genomic_DNA"/>
</dbReference>
<proteinExistence type="predicted"/>
<protein>
    <submittedName>
        <fullName evidence="7">Peptidase S24, S26A and S26B</fullName>
    </submittedName>
</protein>
<gene>
    <name evidence="7" type="ORF">ALP84_03768</name>
    <name evidence="6" type="ORF">ALQ04_03695</name>
</gene>
<feature type="domain" description="Peptidase S24/S26A/S26B/S26C" evidence="5">
    <location>
        <begin position="120"/>
        <end position="227"/>
    </location>
</feature>
<evidence type="ECO:0000313" key="6">
    <source>
        <dbReference type="EMBL" id="RMQ51296.1"/>
    </source>
</evidence>
<dbReference type="AlphaFoldDB" id="A0A3M4WAC5"/>
<organism evidence="7 9">
    <name type="scientific">Pseudomonas cichorii</name>
    <dbReference type="NCBI Taxonomy" id="36746"/>
    <lineage>
        <taxon>Bacteria</taxon>
        <taxon>Pseudomonadati</taxon>
        <taxon>Pseudomonadota</taxon>
        <taxon>Gammaproteobacteria</taxon>
        <taxon>Pseudomonadales</taxon>
        <taxon>Pseudomonadaceae</taxon>
        <taxon>Pseudomonas</taxon>
    </lineage>
</organism>
<dbReference type="InterPro" id="IPR036286">
    <property type="entry name" value="LexA/Signal_pep-like_sf"/>
</dbReference>
<accession>A0A3M4WAC5</accession>
<dbReference type="Proteomes" id="UP000277236">
    <property type="component" value="Unassembled WGS sequence"/>
</dbReference>
<dbReference type="RefSeq" id="WP_025261995.1">
    <property type="nucleotide sequence ID" value="NZ_BLVX01000010.1"/>
</dbReference>
<dbReference type="InterPro" id="IPR010982">
    <property type="entry name" value="Lambda_DNA-bd_dom_sf"/>
</dbReference>
<dbReference type="OrthoDB" id="8613261at2"/>